<organism evidence="16 17">
    <name type="scientific">Xylocopilactobacillus apicola</name>
    <dbReference type="NCBI Taxonomy" id="2932184"/>
    <lineage>
        <taxon>Bacteria</taxon>
        <taxon>Bacillati</taxon>
        <taxon>Bacillota</taxon>
        <taxon>Bacilli</taxon>
        <taxon>Lactobacillales</taxon>
        <taxon>Lactobacillaceae</taxon>
        <taxon>Xylocopilactobacillus</taxon>
    </lineage>
</organism>
<dbReference type="GO" id="GO:0016740">
    <property type="term" value="F:transferase activity"/>
    <property type="evidence" value="ECO:0007669"/>
    <property type="project" value="UniProtKB-ARBA"/>
</dbReference>
<dbReference type="GO" id="GO:0006432">
    <property type="term" value="P:phenylalanyl-tRNA aminoacylation"/>
    <property type="evidence" value="ECO:0007669"/>
    <property type="project" value="UniProtKB-UniRule"/>
</dbReference>
<keyword evidence="17" id="KW-1185">Reference proteome</keyword>
<keyword evidence="8 13" id="KW-0067">ATP-binding</keyword>
<evidence type="ECO:0000256" key="7">
    <source>
        <dbReference type="ARBA" id="ARBA00022741"/>
    </source>
</evidence>
<dbReference type="InterPro" id="IPR006195">
    <property type="entry name" value="aa-tRNA-synth_II"/>
</dbReference>
<evidence type="ECO:0000256" key="3">
    <source>
        <dbReference type="ARBA" id="ARBA00011209"/>
    </source>
</evidence>
<dbReference type="InterPro" id="IPR022911">
    <property type="entry name" value="Phe_tRNA_ligase_alpha1_bac"/>
</dbReference>
<gene>
    <name evidence="13 16" type="primary">pheS</name>
    <name evidence="16" type="ORF">XA3_09150</name>
</gene>
<dbReference type="InterPro" id="IPR002319">
    <property type="entry name" value="Phenylalanyl-tRNA_Synthase"/>
</dbReference>
<feature type="domain" description="Aminoacyl-transfer RNA synthetases class-II family profile" evidence="15">
    <location>
        <begin position="119"/>
        <end position="327"/>
    </location>
</feature>
<feature type="coiled-coil region" evidence="14">
    <location>
        <begin position="60"/>
        <end position="91"/>
    </location>
</feature>
<comment type="similarity">
    <text evidence="2 13">Belongs to the class-II aminoacyl-tRNA synthetase family. Phe-tRNA synthetase alpha subunit type 1 subfamily.</text>
</comment>
<evidence type="ECO:0000256" key="2">
    <source>
        <dbReference type="ARBA" id="ARBA00010207"/>
    </source>
</evidence>
<evidence type="ECO:0000256" key="11">
    <source>
        <dbReference type="ARBA" id="ARBA00023146"/>
    </source>
</evidence>
<dbReference type="KEGG" id="xap:XA3_09150"/>
<keyword evidence="14" id="KW-0175">Coiled coil</keyword>
<dbReference type="HAMAP" id="MF_00281">
    <property type="entry name" value="Phe_tRNA_synth_alpha1"/>
    <property type="match status" value="1"/>
</dbReference>
<comment type="subunit">
    <text evidence="3 13">Tetramer of two alpha and two beta subunits.</text>
</comment>
<sequence length="352" mass="40179">MNLEIKLAELKTKFENRLSSAKSSDEVNKFKVEALGKKGELTQILKQLGSLSVEERKEIGKKANEIRDQLNEKIELKRQEITKALVEEEIKKETIDVTLPGVDYLVGTKHVINIVIDDLVDFFRSMGYTVDDGTEIEDDKHNFEMLNIPQGHPARDMQDTFFLTSDRGNDWLLRSQTSPNQAHVLETHDFSKGPIRMISPGRVFRRDNDDATHSHQFYQMEGIVVDRNITMADLFGTLNITLKHFFGSEREVRFRPSYFPFTEPSVEADVSCFFCDGEGCSICKNTGWIEVLGAGMTHPNVFKAAGVDPDKYQGFAFGMGMDRFAMLKYGIEDIRDLYTNDVRFLEKFEGES</sequence>
<reference evidence="16 17" key="1">
    <citation type="journal article" date="2023" name="Microbiol. Spectr.">
        <title>Symbiosis of Carpenter Bees with Uncharacterized Lactic Acid Bacteria Showing NAD Auxotrophy.</title>
        <authorList>
            <person name="Kawasaki S."/>
            <person name="Ozawa K."/>
            <person name="Mori T."/>
            <person name="Yamamoto A."/>
            <person name="Ito M."/>
            <person name="Ohkuma M."/>
            <person name="Sakamoto M."/>
            <person name="Matsutani M."/>
        </authorList>
    </citation>
    <scope>NUCLEOTIDE SEQUENCE [LARGE SCALE GENOMIC DNA]</scope>
    <source>
        <strain evidence="16 17">XA3</strain>
    </source>
</reference>
<evidence type="ECO:0000256" key="5">
    <source>
        <dbReference type="ARBA" id="ARBA00022598"/>
    </source>
</evidence>
<proteinExistence type="inferred from homology"/>
<comment type="subcellular location">
    <subcellularLocation>
        <location evidence="1 13">Cytoplasm</location>
    </subcellularLocation>
</comment>
<dbReference type="EC" id="6.1.1.20" evidence="13"/>
<dbReference type="PANTHER" id="PTHR11538">
    <property type="entry name" value="PHENYLALANYL-TRNA SYNTHETASE"/>
    <property type="match status" value="1"/>
</dbReference>
<evidence type="ECO:0000259" key="15">
    <source>
        <dbReference type="PROSITE" id="PS50862"/>
    </source>
</evidence>
<evidence type="ECO:0000256" key="8">
    <source>
        <dbReference type="ARBA" id="ARBA00022840"/>
    </source>
</evidence>
<dbReference type="Gene3D" id="3.30.930.10">
    <property type="entry name" value="Bira Bifunctional Protein, Domain 2"/>
    <property type="match status" value="1"/>
</dbReference>
<dbReference type="GO" id="GO:0005737">
    <property type="term" value="C:cytoplasm"/>
    <property type="evidence" value="ECO:0007669"/>
    <property type="project" value="UniProtKB-SubCell"/>
</dbReference>
<dbReference type="PANTHER" id="PTHR11538:SF41">
    <property type="entry name" value="PHENYLALANINE--TRNA LIGASE, MITOCHONDRIAL"/>
    <property type="match status" value="1"/>
</dbReference>
<dbReference type="GO" id="GO:0000049">
    <property type="term" value="F:tRNA binding"/>
    <property type="evidence" value="ECO:0007669"/>
    <property type="project" value="InterPro"/>
</dbReference>
<dbReference type="InterPro" id="IPR004188">
    <property type="entry name" value="Phe-tRNA_ligase_II_N"/>
</dbReference>
<protein>
    <recommendedName>
        <fullName evidence="13">Phenylalanine--tRNA ligase alpha subunit</fullName>
        <ecNumber evidence="13">6.1.1.20</ecNumber>
    </recommendedName>
    <alternativeName>
        <fullName evidence="13">Phenylalanyl-tRNA synthetase alpha subunit</fullName>
        <shortName evidence="13">PheRS</shortName>
    </alternativeName>
</protein>
<keyword evidence="5 13" id="KW-0436">Ligase</keyword>
<dbReference type="InterPro" id="IPR045864">
    <property type="entry name" value="aa-tRNA-synth_II/BPL/LPL"/>
</dbReference>
<dbReference type="SUPFAM" id="SSF55681">
    <property type="entry name" value="Class II aaRS and biotin synthetases"/>
    <property type="match status" value="1"/>
</dbReference>
<dbReference type="InterPro" id="IPR004529">
    <property type="entry name" value="Phe-tRNA-synth_IIc_asu"/>
</dbReference>
<dbReference type="InterPro" id="IPR010978">
    <property type="entry name" value="tRNA-bd_arm"/>
</dbReference>
<feature type="binding site" evidence="13">
    <location>
        <position position="263"/>
    </location>
    <ligand>
        <name>Mg(2+)</name>
        <dbReference type="ChEBI" id="CHEBI:18420"/>
        <note>shared with beta subunit</note>
    </ligand>
</feature>
<keyword evidence="11 13" id="KW-0030">Aminoacyl-tRNA synthetase</keyword>
<keyword evidence="10 13" id="KW-0648">Protein biosynthesis</keyword>
<keyword evidence="4 13" id="KW-0963">Cytoplasm</keyword>
<dbReference type="RefSeq" id="WP_317636374.1">
    <property type="nucleotide sequence ID" value="NZ_AP026802.1"/>
</dbReference>
<accession>A0AAU9DRB1</accession>
<name>A0AAU9DRB1_9LACO</name>
<dbReference type="Pfam" id="PF01409">
    <property type="entry name" value="tRNA-synt_2d"/>
    <property type="match status" value="1"/>
</dbReference>
<evidence type="ECO:0000256" key="4">
    <source>
        <dbReference type="ARBA" id="ARBA00022490"/>
    </source>
</evidence>
<keyword evidence="6 13" id="KW-0479">Metal-binding</keyword>
<dbReference type="EMBL" id="AP026802">
    <property type="protein sequence ID" value="BDR58474.1"/>
    <property type="molecule type" value="Genomic_DNA"/>
</dbReference>
<dbReference type="SUPFAM" id="SSF46589">
    <property type="entry name" value="tRNA-binding arm"/>
    <property type="match status" value="1"/>
</dbReference>
<dbReference type="AlphaFoldDB" id="A0AAU9DRB1"/>
<evidence type="ECO:0000256" key="12">
    <source>
        <dbReference type="ARBA" id="ARBA00049255"/>
    </source>
</evidence>
<dbReference type="CDD" id="cd00496">
    <property type="entry name" value="PheRS_alpha_core"/>
    <property type="match status" value="1"/>
</dbReference>
<dbReference type="PROSITE" id="PS50862">
    <property type="entry name" value="AA_TRNA_LIGASE_II"/>
    <property type="match status" value="1"/>
</dbReference>
<dbReference type="GO" id="GO:0000287">
    <property type="term" value="F:magnesium ion binding"/>
    <property type="evidence" value="ECO:0007669"/>
    <property type="project" value="UniProtKB-UniRule"/>
</dbReference>
<evidence type="ECO:0000256" key="13">
    <source>
        <dbReference type="HAMAP-Rule" id="MF_00281"/>
    </source>
</evidence>
<evidence type="ECO:0000256" key="1">
    <source>
        <dbReference type="ARBA" id="ARBA00004496"/>
    </source>
</evidence>
<comment type="catalytic activity">
    <reaction evidence="12 13">
        <text>tRNA(Phe) + L-phenylalanine + ATP = L-phenylalanyl-tRNA(Phe) + AMP + diphosphate + H(+)</text>
        <dbReference type="Rhea" id="RHEA:19413"/>
        <dbReference type="Rhea" id="RHEA-COMP:9668"/>
        <dbReference type="Rhea" id="RHEA-COMP:9699"/>
        <dbReference type="ChEBI" id="CHEBI:15378"/>
        <dbReference type="ChEBI" id="CHEBI:30616"/>
        <dbReference type="ChEBI" id="CHEBI:33019"/>
        <dbReference type="ChEBI" id="CHEBI:58095"/>
        <dbReference type="ChEBI" id="CHEBI:78442"/>
        <dbReference type="ChEBI" id="CHEBI:78531"/>
        <dbReference type="ChEBI" id="CHEBI:456215"/>
        <dbReference type="EC" id="6.1.1.20"/>
    </reaction>
</comment>
<evidence type="ECO:0000256" key="10">
    <source>
        <dbReference type="ARBA" id="ARBA00022917"/>
    </source>
</evidence>
<dbReference type="NCBIfam" id="TIGR00468">
    <property type="entry name" value="pheS"/>
    <property type="match status" value="1"/>
</dbReference>
<keyword evidence="9 13" id="KW-0460">Magnesium</keyword>
<dbReference type="Pfam" id="PF02912">
    <property type="entry name" value="Phe_tRNA-synt_N"/>
    <property type="match status" value="1"/>
</dbReference>
<evidence type="ECO:0000313" key="16">
    <source>
        <dbReference type="EMBL" id="BDR58474.1"/>
    </source>
</evidence>
<dbReference type="Proteomes" id="UP001321861">
    <property type="component" value="Chromosome"/>
</dbReference>
<dbReference type="GO" id="GO:0004826">
    <property type="term" value="F:phenylalanine-tRNA ligase activity"/>
    <property type="evidence" value="ECO:0007669"/>
    <property type="project" value="UniProtKB-UniRule"/>
</dbReference>
<comment type="cofactor">
    <cofactor evidence="13">
        <name>Mg(2+)</name>
        <dbReference type="ChEBI" id="CHEBI:18420"/>
    </cofactor>
    <text evidence="13">Binds 2 magnesium ions per tetramer.</text>
</comment>
<keyword evidence="7 13" id="KW-0547">Nucleotide-binding</keyword>
<evidence type="ECO:0000256" key="14">
    <source>
        <dbReference type="SAM" id="Coils"/>
    </source>
</evidence>
<evidence type="ECO:0000313" key="17">
    <source>
        <dbReference type="Proteomes" id="UP001321861"/>
    </source>
</evidence>
<evidence type="ECO:0000256" key="9">
    <source>
        <dbReference type="ARBA" id="ARBA00022842"/>
    </source>
</evidence>
<dbReference type="GO" id="GO:0140096">
    <property type="term" value="F:catalytic activity, acting on a protein"/>
    <property type="evidence" value="ECO:0007669"/>
    <property type="project" value="UniProtKB-ARBA"/>
</dbReference>
<evidence type="ECO:0000256" key="6">
    <source>
        <dbReference type="ARBA" id="ARBA00022723"/>
    </source>
</evidence>
<dbReference type="GO" id="GO:0005524">
    <property type="term" value="F:ATP binding"/>
    <property type="evidence" value="ECO:0007669"/>
    <property type="project" value="UniProtKB-UniRule"/>
</dbReference>
<dbReference type="FunFam" id="3.30.930.10:FF:000003">
    <property type="entry name" value="Phenylalanine--tRNA ligase alpha subunit"/>
    <property type="match status" value="1"/>
</dbReference>